<protein>
    <submittedName>
        <fullName evidence="5">GntR family transcriptional regulator</fullName>
    </submittedName>
</protein>
<keyword evidence="1" id="KW-0805">Transcription regulation</keyword>
<proteinExistence type="predicted"/>
<dbReference type="EMBL" id="JAWLUP010000006">
    <property type="protein sequence ID" value="MDV7263946.1"/>
    <property type="molecule type" value="Genomic_DNA"/>
</dbReference>
<name>A0AAE5A4X4_9NOCA</name>
<dbReference type="CDD" id="cd07377">
    <property type="entry name" value="WHTH_GntR"/>
    <property type="match status" value="1"/>
</dbReference>
<dbReference type="SUPFAM" id="SSF46785">
    <property type="entry name" value="Winged helix' DNA-binding domain"/>
    <property type="match status" value="1"/>
</dbReference>
<evidence type="ECO:0000259" key="4">
    <source>
        <dbReference type="PROSITE" id="PS50949"/>
    </source>
</evidence>
<dbReference type="AlphaFoldDB" id="A0AAE5A4X4"/>
<dbReference type="Proteomes" id="UP001185863">
    <property type="component" value="Unassembled WGS sequence"/>
</dbReference>
<dbReference type="Pfam" id="PF00392">
    <property type="entry name" value="GntR"/>
    <property type="match status" value="1"/>
</dbReference>
<evidence type="ECO:0000256" key="3">
    <source>
        <dbReference type="ARBA" id="ARBA00023163"/>
    </source>
</evidence>
<dbReference type="PANTHER" id="PTHR43537:SF24">
    <property type="entry name" value="GLUCONATE OPERON TRANSCRIPTIONAL REPRESSOR"/>
    <property type="match status" value="1"/>
</dbReference>
<dbReference type="PRINTS" id="PR00035">
    <property type="entry name" value="HTHGNTR"/>
</dbReference>
<dbReference type="InterPro" id="IPR036390">
    <property type="entry name" value="WH_DNA-bd_sf"/>
</dbReference>
<dbReference type="SUPFAM" id="SSF48008">
    <property type="entry name" value="GntR ligand-binding domain-like"/>
    <property type="match status" value="1"/>
</dbReference>
<dbReference type="SMART" id="SM00895">
    <property type="entry name" value="FCD"/>
    <property type="match status" value="1"/>
</dbReference>
<evidence type="ECO:0000313" key="6">
    <source>
        <dbReference type="Proteomes" id="UP001185863"/>
    </source>
</evidence>
<dbReference type="RefSeq" id="WP_317745642.1">
    <property type="nucleotide sequence ID" value="NZ_JAWLUP010000006.1"/>
</dbReference>
<dbReference type="InterPro" id="IPR000524">
    <property type="entry name" value="Tscrpt_reg_HTH_GntR"/>
</dbReference>
<evidence type="ECO:0000313" key="5">
    <source>
        <dbReference type="EMBL" id="MDV7263946.1"/>
    </source>
</evidence>
<dbReference type="Gene3D" id="1.10.10.10">
    <property type="entry name" value="Winged helix-like DNA-binding domain superfamily/Winged helix DNA-binding domain"/>
    <property type="match status" value="1"/>
</dbReference>
<evidence type="ECO:0000256" key="2">
    <source>
        <dbReference type="ARBA" id="ARBA00023125"/>
    </source>
</evidence>
<dbReference type="PANTHER" id="PTHR43537">
    <property type="entry name" value="TRANSCRIPTIONAL REGULATOR, GNTR FAMILY"/>
    <property type="match status" value="1"/>
</dbReference>
<dbReference type="InterPro" id="IPR036388">
    <property type="entry name" value="WH-like_DNA-bd_sf"/>
</dbReference>
<dbReference type="Pfam" id="PF07729">
    <property type="entry name" value="FCD"/>
    <property type="match status" value="1"/>
</dbReference>
<feature type="domain" description="HTH gntR-type" evidence="4">
    <location>
        <begin position="16"/>
        <end position="83"/>
    </location>
</feature>
<dbReference type="GO" id="GO:0003700">
    <property type="term" value="F:DNA-binding transcription factor activity"/>
    <property type="evidence" value="ECO:0007669"/>
    <property type="project" value="InterPro"/>
</dbReference>
<reference evidence="5" key="1">
    <citation type="submission" date="2023-10" db="EMBL/GenBank/DDBJ databases">
        <title>Development of a sustainable strategy for remediation of hydrocarbon-contaminated territories based on the waste exchange concept.</title>
        <authorList>
            <person name="Krivoruchko A."/>
        </authorList>
    </citation>
    <scope>NUCLEOTIDE SEQUENCE</scope>
    <source>
        <strain evidence="5">IEGM 68</strain>
    </source>
</reference>
<comment type="caution">
    <text evidence="5">The sequence shown here is derived from an EMBL/GenBank/DDBJ whole genome shotgun (WGS) entry which is preliminary data.</text>
</comment>
<accession>A0AAE5A4X4</accession>
<keyword evidence="3" id="KW-0804">Transcription</keyword>
<gene>
    <name evidence="5" type="ORF">R4315_05155</name>
</gene>
<dbReference type="SMART" id="SM00345">
    <property type="entry name" value="HTH_GNTR"/>
    <property type="match status" value="1"/>
</dbReference>
<evidence type="ECO:0000256" key="1">
    <source>
        <dbReference type="ARBA" id="ARBA00023015"/>
    </source>
</evidence>
<dbReference type="Gene3D" id="1.20.120.530">
    <property type="entry name" value="GntR ligand-binding domain-like"/>
    <property type="match status" value="1"/>
</dbReference>
<dbReference type="PROSITE" id="PS50949">
    <property type="entry name" value="HTH_GNTR"/>
    <property type="match status" value="1"/>
</dbReference>
<sequence>MTTTRGNDPESVPENQKISDGTYVHLRSMLVSSELGIGTALTEQRLAQQLGVSRTPIREALSRLSAEGLVETRPNGTKVVADLWPKVCDVFAIRVKLEPWAAALASQRMTAQDIESLRQLQDRMEVIVDDPSGIAELSELNQQFHWTVVTFCGNTPLIETLDRLRPYSVVPKIVEQYAPAVRHEAILEHRLIIDGLWRRDATETEELVRTHLDRGFDTLKNAVATAQVP</sequence>
<dbReference type="GO" id="GO:0003677">
    <property type="term" value="F:DNA binding"/>
    <property type="evidence" value="ECO:0007669"/>
    <property type="project" value="UniProtKB-KW"/>
</dbReference>
<dbReference type="InterPro" id="IPR011711">
    <property type="entry name" value="GntR_C"/>
</dbReference>
<keyword evidence="2" id="KW-0238">DNA-binding</keyword>
<dbReference type="InterPro" id="IPR008920">
    <property type="entry name" value="TF_FadR/GntR_C"/>
</dbReference>
<organism evidence="5 6">
    <name type="scientific">Rhodococcus oxybenzonivorans</name>
    <dbReference type="NCBI Taxonomy" id="1990687"/>
    <lineage>
        <taxon>Bacteria</taxon>
        <taxon>Bacillati</taxon>
        <taxon>Actinomycetota</taxon>
        <taxon>Actinomycetes</taxon>
        <taxon>Mycobacteriales</taxon>
        <taxon>Nocardiaceae</taxon>
        <taxon>Rhodococcus</taxon>
    </lineage>
</organism>